<dbReference type="PRINTS" id="PR00149">
    <property type="entry name" value="FUMRATELYASE"/>
</dbReference>
<keyword evidence="5" id="KW-0456">Lyase</keyword>
<dbReference type="PANTHER" id="PTHR43814">
    <property type="entry name" value="ARGININOSUCCINATE LYASE"/>
    <property type="match status" value="1"/>
</dbReference>
<dbReference type="AlphaFoldDB" id="S5UBU3"/>
<evidence type="ECO:0000259" key="4">
    <source>
        <dbReference type="Pfam" id="PF00206"/>
    </source>
</evidence>
<keyword evidence="3" id="KW-0028">Amino-acid biosynthesis</keyword>
<dbReference type="GO" id="GO:0005829">
    <property type="term" value="C:cytosol"/>
    <property type="evidence" value="ECO:0007669"/>
    <property type="project" value="TreeGrafter"/>
</dbReference>
<dbReference type="GO" id="GO:0042450">
    <property type="term" value="P:L-arginine biosynthetic process via ornithine"/>
    <property type="evidence" value="ECO:0007669"/>
    <property type="project" value="InterPro"/>
</dbReference>
<keyword evidence="3" id="KW-0055">Arginine biosynthesis</keyword>
<dbReference type="InterPro" id="IPR000362">
    <property type="entry name" value="Fumarate_lyase_fam"/>
</dbReference>
<evidence type="ECO:0000256" key="1">
    <source>
        <dbReference type="ARBA" id="ARBA00004941"/>
    </source>
</evidence>
<dbReference type="GO" id="GO:0004056">
    <property type="term" value="F:argininosuccinate lyase activity"/>
    <property type="evidence" value="ECO:0007669"/>
    <property type="project" value="UniProtKB-EC"/>
</dbReference>
<feature type="domain" description="Fumarate lyase N-terminal" evidence="4">
    <location>
        <begin position="104"/>
        <end position="305"/>
    </location>
</feature>
<organism evidence="5">
    <name type="scientific">uncultured bacterium esnapd18</name>
    <dbReference type="NCBI Taxonomy" id="1366599"/>
    <lineage>
        <taxon>Bacteria</taxon>
        <taxon>environmental samples</taxon>
    </lineage>
</organism>
<evidence type="ECO:0000256" key="3">
    <source>
        <dbReference type="ARBA" id="ARBA00022571"/>
    </source>
</evidence>
<dbReference type="InterPro" id="IPR024083">
    <property type="entry name" value="Fumarase/histidase_N"/>
</dbReference>
<dbReference type="Gene3D" id="1.10.275.10">
    <property type="entry name" value="Fumarase/aspartase (N-terminal domain)"/>
    <property type="match status" value="1"/>
</dbReference>
<dbReference type="InterPro" id="IPR009049">
    <property type="entry name" value="Argininosuccinate_lyase"/>
</dbReference>
<name>S5UBU3_9BACT</name>
<proteinExistence type="predicted"/>
<dbReference type="EMBL" id="KF264558">
    <property type="protein sequence ID" value="AGS49874.1"/>
    <property type="molecule type" value="Genomic_DNA"/>
</dbReference>
<dbReference type="Pfam" id="PF00206">
    <property type="entry name" value="Lyase_1"/>
    <property type="match status" value="1"/>
</dbReference>
<accession>S5UBU3</accession>
<dbReference type="Gene3D" id="1.10.40.30">
    <property type="entry name" value="Fumarase/aspartase (C-terminal domain)"/>
    <property type="match status" value="1"/>
</dbReference>
<comment type="pathway">
    <text evidence="1">Amino-acid biosynthesis; L-arginine biosynthesis; L-arginine from L-ornithine and carbamoyl phosphate: step 3/3.</text>
</comment>
<dbReference type="InterPro" id="IPR022761">
    <property type="entry name" value="Fumarate_lyase_N"/>
</dbReference>
<dbReference type="Gene3D" id="1.20.200.10">
    <property type="entry name" value="Fumarase/aspartase (Central domain)"/>
    <property type="match status" value="1"/>
</dbReference>
<dbReference type="PANTHER" id="PTHR43814:SF1">
    <property type="entry name" value="ARGININOSUCCINATE LYASE"/>
    <property type="match status" value="1"/>
</dbReference>
<evidence type="ECO:0000313" key="5">
    <source>
        <dbReference type="EMBL" id="AGS49874.1"/>
    </source>
</evidence>
<dbReference type="UniPathway" id="UPA00068">
    <property type="reaction ID" value="UER00114"/>
</dbReference>
<dbReference type="EC" id="4.3.2.1" evidence="2"/>
<sequence>MTEDRTVPDQELSGRIDPTPSELLHEEILEPQFRYEVSALLPGYLAAEKALLAEYRRMGVLDDTQTRAHAAALHTVDAATLAADPAANLSDVAFAIERHVVNRTGTPAPRWHVDRSRNDLQATAQLIGAKDRITAAAGELLSLAAAVRALASRTAAMPMPGFTHHQAAQVITPGFYLAAIGEQLLHHVRRLASTHDLLDACPLGSGAMSGQELPWDRDRLARLLGFARAQPSALAGVASRSWALEATSELSLVGVFLSRFATDLLAWGSSPYGFIDLPPGLSGISSAMPQKKNFPVLERIRGRTAHLAGYHVGQVLGQRNTPFTNLVEVSKEAGRHFADAFAELHSVLRLLRAVVGHLEFLPDRMRAACEADHLGGFALANALTMAEDVPWRTAQVLAGRYVLGALARGLPPTAPDPGLLTSVLADAGYTVTDPAGLLAGSLDTDSALRRMSSSGSAHPDEVLKALAAQDDEHARLARWRDDRVGAVRGAYAELDRLLSLPGRAEEARRAP</sequence>
<dbReference type="InterPro" id="IPR008948">
    <property type="entry name" value="L-Aspartase-like"/>
</dbReference>
<evidence type="ECO:0000256" key="2">
    <source>
        <dbReference type="ARBA" id="ARBA00012338"/>
    </source>
</evidence>
<dbReference type="SUPFAM" id="SSF48557">
    <property type="entry name" value="L-aspartase-like"/>
    <property type="match status" value="1"/>
</dbReference>
<reference evidence="5" key="1">
    <citation type="journal article" date="2013" name="Proc. Natl. Acad. Sci. U.S.A.">
        <title>Mapping gene clusters within arrayed metagenomic libraries to expand the structural diversity of biomedically relevant natural products.</title>
        <authorList>
            <person name="Owen J.G."/>
            <person name="Reddy B.V."/>
            <person name="Ternei M.A."/>
            <person name="Charlop-Powers Z."/>
            <person name="Calle P.Y."/>
            <person name="Kim J.H."/>
            <person name="Brady S.F."/>
        </authorList>
    </citation>
    <scope>NUCLEOTIDE SEQUENCE</scope>
</reference>
<protein>
    <recommendedName>
        <fullName evidence="2">argininosuccinate lyase</fullName>
        <ecNumber evidence="2">4.3.2.1</ecNumber>
    </recommendedName>
</protein>
<dbReference type="PRINTS" id="PR00145">
    <property type="entry name" value="ARGSUCLYASE"/>
</dbReference>